<reference evidence="5" key="1">
    <citation type="journal article" date="2017" name="Nat. Commun.">
        <title>The asparagus genome sheds light on the origin and evolution of a young Y chromosome.</title>
        <authorList>
            <person name="Harkess A."/>
            <person name="Zhou J."/>
            <person name="Xu C."/>
            <person name="Bowers J.E."/>
            <person name="Van der Hulst R."/>
            <person name="Ayyampalayam S."/>
            <person name="Mercati F."/>
            <person name="Riccardi P."/>
            <person name="McKain M.R."/>
            <person name="Kakrana A."/>
            <person name="Tang H."/>
            <person name="Ray J."/>
            <person name="Groenendijk J."/>
            <person name="Arikit S."/>
            <person name="Mathioni S.M."/>
            <person name="Nakano M."/>
            <person name="Shan H."/>
            <person name="Telgmann-Rauber A."/>
            <person name="Kanno A."/>
            <person name="Yue Z."/>
            <person name="Chen H."/>
            <person name="Li W."/>
            <person name="Chen Y."/>
            <person name="Xu X."/>
            <person name="Zhang Y."/>
            <person name="Luo S."/>
            <person name="Chen H."/>
            <person name="Gao J."/>
            <person name="Mao Z."/>
            <person name="Pires J.C."/>
            <person name="Luo M."/>
            <person name="Kudrna D."/>
            <person name="Wing R.A."/>
            <person name="Meyers B.C."/>
            <person name="Yi K."/>
            <person name="Kong H."/>
            <person name="Lavrijsen P."/>
            <person name="Sunseri F."/>
            <person name="Falavigna A."/>
            <person name="Ye Y."/>
            <person name="Leebens-Mack J.H."/>
            <person name="Chen G."/>
        </authorList>
    </citation>
    <scope>NUCLEOTIDE SEQUENCE [LARGE SCALE GENOMIC DNA]</scope>
    <source>
        <strain evidence="5">cv. DH0086</strain>
    </source>
</reference>
<dbReference type="GO" id="GO:0000118">
    <property type="term" value="C:histone deacetylase complex"/>
    <property type="evidence" value="ECO:0007669"/>
    <property type="project" value="TreeGrafter"/>
</dbReference>
<proteinExistence type="predicted"/>
<feature type="region of interest" description="Disordered" evidence="2">
    <location>
        <begin position="127"/>
        <end position="181"/>
    </location>
</feature>
<dbReference type="Pfam" id="PF08295">
    <property type="entry name" value="Sin3_corepress"/>
    <property type="match status" value="1"/>
</dbReference>
<dbReference type="Gramene" id="ONK68221">
    <property type="protein sequence ID" value="ONK68221"/>
    <property type="gene ID" value="A4U43_C05F8960"/>
</dbReference>
<dbReference type="EMBL" id="CM007385">
    <property type="protein sequence ID" value="ONK68221.1"/>
    <property type="molecule type" value="Genomic_DNA"/>
</dbReference>
<feature type="domain" description="Histone deacetylase interacting" evidence="3">
    <location>
        <begin position="158"/>
        <end position="252"/>
    </location>
</feature>
<keyword evidence="1" id="KW-0678">Repressor</keyword>
<dbReference type="PANTHER" id="PTHR12346:SF0">
    <property type="entry name" value="SIN3A, ISOFORM G"/>
    <property type="match status" value="1"/>
</dbReference>
<evidence type="ECO:0000259" key="3">
    <source>
        <dbReference type="SMART" id="SM00761"/>
    </source>
</evidence>
<dbReference type="OrthoDB" id="10265969at2759"/>
<evidence type="ECO:0000256" key="2">
    <source>
        <dbReference type="SAM" id="MobiDB-lite"/>
    </source>
</evidence>
<dbReference type="InterPro" id="IPR013194">
    <property type="entry name" value="HDAC_interact_dom"/>
</dbReference>
<accession>A0A5P1EUN9</accession>
<evidence type="ECO:0000313" key="5">
    <source>
        <dbReference type="Proteomes" id="UP000243459"/>
    </source>
</evidence>
<organism evidence="4 5">
    <name type="scientific">Asparagus officinalis</name>
    <name type="common">Garden asparagus</name>
    <dbReference type="NCBI Taxonomy" id="4686"/>
    <lineage>
        <taxon>Eukaryota</taxon>
        <taxon>Viridiplantae</taxon>
        <taxon>Streptophyta</taxon>
        <taxon>Embryophyta</taxon>
        <taxon>Tracheophyta</taxon>
        <taxon>Spermatophyta</taxon>
        <taxon>Magnoliopsida</taxon>
        <taxon>Liliopsida</taxon>
        <taxon>Asparagales</taxon>
        <taxon>Asparagaceae</taxon>
        <taxon>Asparagoideae</taxon>
        <taxon>Asparagus</taxon>
    </lineage>
</organism>
<dbReference type="SMART" id="SM00761">
    <property type="entry name" value="HDAC_interact"/>
    <property type="match status" value="1"/>
</dbReference>
<sequence>MAFKGTLQFLVAMGDRFERERARYNEFFQIFMDFKDVDKRVDGDDIIRRTEELFDGEEIMVMGFYNLMLDTKRKCRKPDDLGEVFNRVLLEMMHQNQNCNHEQNITQENQDCQSEINEYSMTDLYKSKARSEKKRKRNNSNDSASTLMDDTFRKCRSSSNKETPSYKFLREPTSLHSSNSPELNELNDSCYLAVKCNRNTIRKINEYEQTLFDCEDDMFELDMLVERVKATTRKLGEDIEKNPDGQNFIKLIKLESTTNFNSANLRCLLNFYNCGVAKIMDSIREDPATELRRIYEDMKHWAEVLLEQREEAHKICEDVFVENYPKMYKSG</sequence>
<protein>
    <recommendedName>
        <fullName evidence="3">Histone deacetylase interacting domain-containing protein</fullName>
    </recommendedName>
</protein>
<evidence type="ECO:0000256" key="1">
    <source>
        <dbReference type="ARBA" id="ARBA00022491"/>
    </source>
</evidence>
<evidence type="ECO:0000313" key="4">
    <source>
        <dbReference type="EMBL" id="ONK68221.1"/>
    </source>
</evidence>
<dbReference type="InterPro" id="IPR039774">
    <property type="entry name" value="Sin3-like"/>
</dbReference>
<keyword evidence="5" id="KW-1185">Reference proteome</keyword>
<gene>
    <name evidence="4" type="ORF">A4U43_C05F8960</name>
</gene>
<name>A0A5P1EUN9_ASPOF</name>
<dbReference type="GO" id="GO:0003714">
    <property type="term" value="F:transcription corepressor activity"/>
    <property type="evidence" value="ECO:0007669"/>
    <property type="project" value="InterPro"/>
</dbReference>
<dbReference type="AlphaFoldDB" id="A0A5P1EUN9"/>
<dbReference type="GO" id="GO:0000785">
    <property type="term" value="C:chromatin"/>
    <property type="evidence" value="ECO:0007669"/>
    <property type="project" value="TreeGrafter"/>
</dbReference>
<dbReference type="Proteomes" id="UP000243459">
    <property type="component" value="Chromosome 5"/>
</dbReference>
<dbReference type="PANTHER" id="PTHR12346">
    <property type="entry name" value="SIN3B-RELATED"/>
    <property type="match status" value="1"/>
</dbReference>
<dbReference type="GO" id="GO:0000122">
    <property type="term" value="P:negative regulation of transcription by RNA polymerase II"/>
    <property type="evidence" value="ECO:0007669"/>
    <property type="project" value="TreeGrafter"/>
</dbReference>